<organism evidence="1 2">
    <name type="scientific">Aequorivita aurantiaca</name>
    <dbReference type="NCBI Taxonomy" id="3053356"/>
    <lineage>
        <taxon>Bacteria</taxon>
        <taxon>Pseudomonadati</taxon>
        <taxon>Bacteroidota</taxon>
        <taxon>Flavobacteriia</taxon>
        <taxon>Flavobacteriales</taxon>
        <taxon>Flavobacteriaceae</taxon>
        <taxon>Aequorivita</taxon>
    </lineage>
</organism>
<dbReference type="InterPro" id="IPR046233">
    <property type="entry name" value="DUF6266"/>
</dbReference>
<proteinExistence type="predicted"/>
<dbReference type="EMBL" id="JAUGQQ010000012">
    <property type="protein sequence ID" value="MDN3725285.1"/>
    <property type="molecule type" value="Genomic_DNA"/>
</dbReference>
<dbReference type="RefSeq" id="WP_290255377.1">
    <property type="nucleotide sequence ID" value="NZ_JAUGQQ010000012.1"/>
</dbReference>
<keyword evidence="2" id="KW-1185">Reference proteome</keyword>
<comment type="caution">
    <text evidence="1">The sequence shown here is derived from an EMBL/GenBank/DDBJ whole genome shotgun (WGS) entry which is preliminary data.</text>
</comment>
<evidence type="ECO:0000313" key="2">
    <source>
        <dbReference type="Proteomes" id="UP001244787"/>
    </source>
</evidence>
<accession>A0ABT8DPY5</accession>
<dbReference type="Proteomes" id="UP001244787">
    <property type="component" value="Unassembled WGS sequence"/>
</dbReference>
<reference evidence="1 2" key="1">
    <citation type="submission" date="2023-06" db="EMBL/GenBank/DDBJ databases">
        <authorList>
            <person name="Ye Y.-Q."/>
            <person name="Du Z.-J."/>
        </authorList>
    </citation>
    <scope>NUCLEOTIDE SEQUENCE [LARGE SCALE GENOMIC DNA]</scope>
    <source>
        <strain evidence="1 2">SDUM287046</strain>
    </source>
</reference>
<evidence type="ECO:0000313" key="1">
    <source>
        <dbReference type="EMBL" id="MDN3725285.1"/>
    </source>
</evidence>
<name>A0ABT8DPY5_9FLAO</name>
<protein>
    <submittedName>
        <fullName evidence="1">DUF6266 family protein</fullName>
    </submittedName>
</protein>
<sequence length="214" mass="23640">MGTIKKGILGGFRGKVGSVVVARWRGKYVMRSFPEIDENRIPTEKQRKVRERFGLVARFLNPMKPIVGKYFVQKQGDKSPFNLATSYHIKEAVLEVGEDFIMDYPKVLISKGDLSGLQSPTLTASIGNTLQLTYTDNTGQGFAKADDQLLVLLFVADLGEYQLFTPAGTRVETIVNLPLPQYWSGLEINAWATFVDAEGKRAATSTYLGAVTAL</sequence>
<dbReference type="Pfam" id="PF19781">
    <property type="entry name" value="DUF6266"/>
    <property type="match status" value="1"/>
</dbReference>
<gene>
    <name evidence="1" type="ORF">QRD02_12930</name>
</gene>